<keyword evidence="3" id="KW-0677">Repeat</keyword>
<dbReference type="AlphaFoldDB" id="A0A7I8VMV8"/>
<dbReference type="InterPro" id="IPR012677">
    <property type="entry name" value="Nucleotide-bd_a/b_plait_sf"/>
</dbReference>
<dbReference type="GO" id="GO:0005737">
    <property type="term" value="C:cytoplasm"/>
    <property type="evidence" value="ECO:0007669"/>
    <property type="project" value="UniProtKB-SubCell"/>
</dbReference>
<dbReference type="GO" id="GO:0003729">
    <property type="term" value="F:mRNA binding"/>
    <property type="evidence" value="ECO:0007669"/>
    <property type="project" value="TreeGrafter"/>
</dbReference>
<evidence type="ECO:0000256" key="4">
    <source>
        <dbReference type="ARBA" id="ARBA00022884"/>
    </source>
</evidence>
<evidence type="ECO:0000313" key="7">
    <source>
        <dbReference type="EMBL" id="CAD5115907.1"/>
    </source>
</evidence>
<dbReference type="OrthoDB" id="1875751at2759"/>
<evidence type="ECO:0000256" key="1">
    <source>
        <dbReference type="ARBA" id="ARBA00004496"/>
    </source>
</evidence>
<dbReference type="SMART" id="SM00360">
    <property type="entry name" value="RRM"/>
    <property type="match status" value="2"/>
</dbReference>
<dbReference type="InterPro" id="IPR035979">
    <property type="entry name" value="RBD_domain_sf"/>
</dbReference>
<comment type="caution">
    <text evidence="7">The sequence shown here is derived from an EMBL/GenBank/DDBJ whole genome shotgun (WGS) entry which is preliminary data.</text>
</comment>
<sequence>MTPSDEIFGDEKGKLFIGGLSWLTEHDSLYKYFVKYGEIVDCVVMYNIRTKKSRGFGFIKFSQEEAADKVLLDAPHIIDDKEVDVKICNPRHLNQGPIKKDLVMSRKVFVGGLPLTCSSLQLKNVFSQYGKVEEAVVINDSTEKSRGFGFITFRDVTDAEKICKLHFFQINDKQVECKKAQTKKDLIKSKYPTVSHGGDDAGNSSCLQQYLLACHQFQLPYYDYAASSLSEANYLGHGLPWSLSSVGQPMMNAESNRIYQYPSEPISAYATRQNDFSDFFHMYNQPDLLVSPHLTSSLPTIVSKKLPHRKV</sequence>
<keyword evidence="2" id="KW-0963">Cytoplasm</keyword>
<keyword evidence="8" id="KW-1185">Reference proteome</keyword>
<keyword evidence="4 5" id="KW-0694">RNA-binding</keyword>
<name>A0A7I8VMV8_9ANNE</name>
<feature type="domain" description="RRM" evidence="6">
    <location>
        <begin position="13"/>
        <end position="90"/>
    </location>
</feature>
<dbReference type="Gene3D" id="3.30.70.330">
    <property type="match status" value="2"/>
</dbReference>
<dbReference type="GO" id="GO:0006417">
    <property type="term" value="P:regulation of translation"/>
    <property type="evidence" value="ECO:0007669"/>
    <property type="project" value="TreeGrafter"/>
</dbReference>
<gene>
    <name evidence="7" type="ORF">DGYR_LOCUS4591</name>
</gene>
<protein>
    <submittedName>
        <fullName evidence="7">DgyrCDS4842</fullName>
    </submittedName>
</protein>
<evidence type="ECO:0000256" key="5">
    <source>
        <dbReference type="PROSITE-ProRule" id="PRU00176"/>
    </source>
</evidence>
<dbReference type="Pfam" id="PF00076">
    <property type="entry name" value="RRM_1"/>
    <property type="match status" value="2"/>
</dbReference>
<evidence type="ECO:0000259" key="6">
    <source>
        <dbReference type="PROSITE" id="PS50102"/>
    </source>
</evidence>
<dbReference type="PANTHER" id="PTHR48032">
    <property type="entry name" value="RNA-BINDING PROTEIN MUSASHI HOMOLOG RBP6"/>
    <property type="match status" value="1"/>
</dbReference>
<evidence type="ECO:0000256" key="3">
    <source>
        <dbReference type="ARBA" id="ARBA00022737"/>
    </source>
</evidence>
<dbReference type="PANTHER" id="PTHR48032:SF18">
    <property type="entry name" value="RRM DOMAIN-CONTAINING PROTEIN"/>
    <property type="match status" value="1"/>
</dbReference>
<dbReference type="PROSITE" id="PS50102">
    <property type="entry name" value="RRM"/>
    <property type="match status" value="2"/>
</dbReference>
<proteinExistence type="predicted"/>
<reference evidence="7 8" key="1">
    <citation type="submission" date="2020-08" db="EMBL/GenBank/DDBJ databases">
        <authorList>
            <person name="Hejnol A."/>
        </authorList>
    </citation>
    <scope>NUCLEOTIDE SEQUENCE [LARGE SCALE GENOMIC DNA]</scope>
</reference>
<dbReference type="EMBL" id="CAJFCJ010000006">
    <property type="protein sequence ID" value="CAD5115907.1"/>
    <property type="molecule type" value="Genomic_DNA"/>
</dbReference>
<accession>A0A7I8VMV8</accession>
<dbReference type="SUPFAM" id="SSF54928">
    <property type="entry name" value="RNA-binding domain, RBD"/>
    <property type="match status" value="2"/>
</dbReference>
<dbReference type="Proteomes" id="UP000549394">
    <property type="component" value="Unassembled WGS sequence"/>
</dbReference>
<evidence type="ECO:0000313" key="8">
    <source>
        <dbReference type="Proteomes" id="UP000549394"/>
    </source>
</evidence>
<dbReference type="InterPro" id="IPR000504">
    <property type="entry name" value="RRM_dom"/>
</dbReference>
<feature type="domain" description="RRM" evidence="6">
    <location>
        <begin position="106"/>
        <end position="182"/>
    </location>
</feature>
<organism evidence="7 8">
    <name type="scientific">Dimorphilus gyrociliatus</name>
    <dbReference type="NCBI Taxonomy" id="2664684"/>
    <lineage>
        <taxon>Eukaryota</taxon>
        <taxon>Metazoa</taxon>
        <taxon>Spiralia</taxon>
        <taxon>Lophotrochozoa</taxon>
        <taxon>Annelida</taxon>
        <taxon>Polychaeta</taxon>
        <taxon>Polychaeta incertae sedis</taxon>
        <taxon>Dinophilidae</taxon>
        <taxon>Dimorphilus</taxon>
    </lineage>
</organism>
<comment type="subcellular location">
    <subcellularLocation>
        <location evidence="1">Cytoplasm</location>
    </subcellularLocation>
</comment>
<evidence type="ECO:0000256" key="2">
    <source>
        <dbReference type="ARBA" id="ARBA00022490"/>
    </source>
</evidence>